<dbReference type="Proteomes" id="UP001321498">
    <property type="component" value="Chromosome"/>
</dbReference>
<evidence type="ECO:0008006" key="3">
    <source>
        <dbReference type="Google" id="ProtNLM"/>
    </source>
</evidence>
<dbReference type="NCBIfam" id="TIGR03666">
    <property type="entry name" value="Rv2061_F420"/>
    <property type="match status" value="1"/>
</dbReference>
<sequence>MVSIDTSTDWARCNTAALETRKRDGSWVRTPVSLVTHDGRTYFRTYASAGKAKRLRNFTEVRVSPCTLLGRPLGPAVAGETRLLGPEEALVARRLLRRRHPVLQGVAVPLFHRLMHYRTLHYELTFADAV</sequence>
<name>A0ABN6XIN3_9MICO</name>
<evidence type="ECO:0000313" key="2">
    <source>
        <dbReference type="Proteomes" id="UP001321498"/>
    </source>
</evidence>
<dbReference type="EMBL" id="AP027731">
    <property type="protein sequence ID" value="BDZ44773.1"/>
    <property type="molecule type" value="Genomic_DNA"/>
</dbReference>
<evidence type="ECO:0000313" key="1">
    <source>
        <dbReference type="EMBL" id="BDZ44773.1"/>
    </source>
</evidence>
<reference evidence="2" key="1">
    <citation type="journal article" date="2019" name="Int. J. Syst. Evol. Microbiol.">
        <title>The Global Catalogue of Microorganisms (GCM) 10K type strain sequencing project: providing services to taxonomists for standard genome sequencing and annotation.</title>
        <authorList>
            <consortium name="The Broad Institute Genomics Platform"/>
            <consortium name="The Broad Institute Genome Sequencing Center for Infectious Disease"/>
            <person name="Wu L."/>
            <person name="Ma J."/>
        </authorList>
    </citation>
    <scope>NUCLEOTIDE SEQUENCE [LARGE SCALE GENOMIC DNA]</scope>
    <source>
        <strain evidence="2">NBRC 108725</strain>
    </source>
</reference>
<dbReference type="InterPro" id="IPR012349">
    <property type="entry name" value="Split_barrel_FMN-bd"/>
</dbReference>
<gene>
    <name evidence="1" type="ORF">GCM10025866_06820</name>
</gene>
<protein>
    <recommendedName>
        <fullName evidence="3">PPOX class F420-dependent oxidoreductase</fullName>
    </recommendedName>
</protein>
<dbReference type="RefSeq" id="WP_286278186.1">
    <property type="nucleotide sequence ID" value="NZ_AP027731.1"/>
</dbReference>
<organism evidence="1 2">
    <name type="scientific">Naasia aerilata</name>
    <dbReference type="NCBI Taxonomy" id="1162966"/>
    <lineage>
        <taxon>Bacteria</taxon>
        <taxon>Bacillati</taxon>
        <taxon>Actinomycetota</taxon>
        <taxon>Actinomycetes</taxon>
        <taxon>Micrococcales</taxon>
        <taxon>Microbacteriaceae</taxon>
        <taxon>Naasia</taxon>
    </lineage>
</organism>
<dbReference type="Gene3D" id="2.30.110.10">
    <property type="entry name" value="Electron Transport, Fmn-binding Protein, Chain A"/>
    <property type="match status" value="1"/>
</dbReference>
<dbReference type="SUPFAM" id="SSF50475">
    <property type="entry name" value="FMN-binding split barrel"/>
    <property type="match status" value="1"/>
</dbReference>
<keyword evidence="2" id="KW-1185">Reference proteome</keyword>
<dbReference type="InterPro" id="IPR019965">
    <property type="entry name" value="PPOX_F420-dep_Rv2061_put"/>
</dbReference>
<proteinExistence type="predicted"/>
<accession>A0ABN6XIN3</accession>